<reference evidence="4 5" key="1">
    <citation type="submission" date="2021-07" db="EMBL/GenBank/DDBJ databases">
        <title>Stakelama flava sp. nov., a novel endophytic bacterium isolated from branch of Kandelia candel.</title>
        <authorList>
            <person name="Tuo L."/>
        </authorList>
    </citation>
    <scope>NUCLEOTIDE SEQUENCE [LARGE SCALE GENOMIC DNA]</scope>
    <source>
        <strain evidence="4 5">CBK3Z-3</strain>
    </source>
</reference>
<dbReference type="PANTHER" id="PTHR48081:SF8">
    <property type="entry name" value="ALPHA_BETA HYDROLASE FOLD-3 DOMAIN-CONTAINING PROTEIN-RELATED"/>
    <property type="match status" value="1"/>
</dbReference>
<dbReference type="InterPro" id="IPR013094">
    <property type="entry name" value="AB_hydrolase_3"/>
</dbReference>
<dbReference type="RefSeq" id="WP_219237654.1">
    <property type="nucleotide sequence ID" value="NZ_JAHWZX010000004.1"/>
</dbReference>
<dbReference type="InterPro" id="IPR002168">
    <property type="entry name" value="Lipase_GDXG_HIS_AS"/>
</dbReference>
<comment type="caution">
    <text evidence="4">The sequence shown here is derived from an EMBL/GenBank/DDBJ whole genome shotgun (WGS) entry which is preliminary data.</text>
</comment>
<feature type="domain" description="Alpha/beta hydrolase fold-3" evidence="3">
    <location>
        <begin position="81"/>
        <end position="286"/>
    </location>
</feature>
<accession>A0ABS6XK36</accession>
<dbReference type="Pfam" id="PF07859">
    <property type="entry name" value="Abhydrolase_3"/>
    <property type="match status" value="1"/>
</dbReference>
<dbReference type="InterPro" id="IPR050300">
    <property type="entry name" value="GDXG_lipolytic_enzyme"/>
</dbReference>
<evidence type="ECO:0000256" key="1">
    <source>
        <dbReference type="ARBA" id="ARBA00010515"/>
    </source>
</evidence>
<evidence type="ECO:0000259" key="3">
    <source>
        <dbReference type="Pfam" id="PF07859"/>
    </source>
</evidence>
<evidence type="ECO:0000313" key="4">
    <source>
        <dbReference type="EMBL" id="MBW4330557.1"/>
    </source>
</evidence>
<organism evidence="4 5">
    <name type="scientific">Stakelama flava</name>
    <dbReference type="NCBI Taxonomy" id="2860338"/>
    <lineage>
        <taxon>Bacteria</taxon>
        <taxon>Pseudomonadati</taxon>
        <taxon>Pseudomonadota</taxon>
        <taxon>Alphaproteobacteria</taxon>
        <taxon>Sphingomonadales</taxon>
        <taxon>Sphingomonadaceae</taxon>
        <taxon>Stakelama</taxon>
    </lineage>
</organism>
<evidence type="ECO:0000256" key="2">
    <source>
        <dbReference type="ARBA" id="ARBA00022801"/>
    </source>
</evidence>
<dbReference type="PROSITE" id="PS01173">
    <property type="entry name" value="LIPASE_GDXG_HIS"/>
    <property type="match status" value="1"/>
</dbReference>
<protein>
    <submittedName>
        <fullName evidence="4">Alpha/beta hydrolase</fullName>
    </submittedName>
</protein>
<dbReference type="EMBL" id="JAHWZX010000004">
    <property type="protein sequence ID" value="MBW4330557.1"/>
    <property type="molecule type" value="Genomic_DNA"/>
</dbReference>
<gene>
    <name evidence="4" type="ORF">KY084_06665</name>
</gene>
<name>A0ABS6XK36_9SPHN</name>
<dbReference type="PANTHER" id="PTHR48081">
    <property type="entry name" value="AB HYDROLASE SUPERFAMILY PROTEIN C4A8.06C"/>
    <property type="match status" value="1"/>
</dbReference>
<comment type="similarity">
    <text evidence="1">Belongs to the 'GDXG' lipolytic enzyme family.</text>
</comment>
<evidence type="ECO:0000313" key="5">
    <source>
        <dbReference type="Proteomes" id="UP001197214"/>
    </source>
</evidence>
<keyword evidence="5" id="KW-1185">Reference proteome</keyword>
<keyword evidence="2 4" id="KW-0378">Hydrolase</keyword>
<dbReference type="Proteomes" id="UP001197214">
    <property type="component" value="Unassembled WGS sequence"/>
</dbReference>
<dbReference type="GO" id="GO:0016787">
    <property type="term" value="F:hydrolase activity"/>
    <property type="evidence" value="ECO:0007669"/>
    <property type="project" value="UniProtKB-KW"/>
</dbReference>
<sequence>MKSTLDPDIAAFQARVNGDYARLSRGDGTDVVARREVAESVRRPWVAGGPQMASTETLAVGAGQVRIRIHRPTDAAQLPALVYLHGGGWVVFSIDTHDRLMREYAARSGCAVVGIDYALAPEAPFPAALDDIAAVLAWLRDNGEAYGIDATRLAIGGDSAGANLSLASAIRDRDCGHGVQAMLFSYGAFDTEIRPSYALFDGPDYMLTVPEMAAFWQDYLGQGAQESTEPLARPMLAELSNLPPAFFCIAACDILLDENRAMAERLRQAGVAVEAIEYAGATHSFLEAVNISALADRALADAARWLRERLAP</sequence>
<proteinExistence type="inferred from homology"/>